<organism evidence="2">
    <name type="scientific">Rhipicephalus microplus</name>
    <name type="common">Cattle tick</name>
    <name type="synonym">Boophilus microplus</name>
    <dbReference type="NCBI Taxonomy" id="6941"/>
    <lineage>
        <taxon>Eukaryota</taxon>
        <taxon>Metazoa</taxon>
        <taxon>Ecdysozoa</taxon>
        <taxon>Arthropoda</taxon>
        <taxon>Chelicerata</taxon>
        <taxon>Arachnida</taxon>
        <taxon>Acari</taxon>
        <taxon>Parasitiformes</taxon>
        <taxon>Ixodida</taxon>
        <taxon>Ixodoidea</taxon>
        <taxon>Ixodidae</taxon>
        <taxon>Rhipicephalinae</taxon>
        <taxon>Rhipicephalus</taxon>
        <taxon>Boophilus</taxon>
    </lineage>
</organism>
<dbReference type="EMBL" id="GHWJ01010562">
    <property type="protein sequence ID" value="NOV43299.1"/>
    <property type="molecule type" value="Transcribed_RNA"/>
</dbReference>
<keyword evidence="1" id="KW-0732">Signal</keyword>
<protein>
    <submittedName>
        <fullName evidence="2">Putative secreted protein ovary overexpressed</fullName>
    </submittedName>
</protein>
<sequence length="79" mass="8950">MFCFFFFFFSDSLLGSRNKFGPWCCFSFPSVTEASILMCPGPLYFNFDLVKMASNVWLMAATFSGEKSPGVHLFCTNTK</sequence>
<feature type="chain" id="PRO_5026917135" evidence="1">
    <location>
        <begin position="16"/>
        <end position="79"/>
    </location>
</feature>
<reference evidence="2" key="1">
    <citation type="submission" date="2019-09" db="EMBL/GenBank/DDBJ databases">
        <title>Organ-specific transcriptomic study of the physiology of the cattle tick, Rhipicephalus microplus.</title>
        <authorList>
            <person name="Tirloni L."/>
            <person name="Braz G."/>
            <person name="Gandara A.C.P."/>
            <person name="Sabadin G.A."/>
            <person name="da Silva R.M."/>
            <person name="Guizzo M.G."/>
            <person name="Machado J.A."/>
            <person name="Costa E.P."/>
            <person name="Gomes H.F."/>
            <person name="Moraes J."/>
            <person name="Mota M.B.S."/>
            <person name="Mesquita R.D."/>
            <person name="Alvarenga P.H."/>
            <person name="Alves F."/>
            <person name="Seixas A."/>
            <person name="da Fonseca R.N."/>
            <person name="Fogaca A."/>
            <person name="Logullo C."/>
            <person name="Tanaka A."/>
            <person name="Daffre S."/>
            <person name="Termignoni C."/>
            <person name="Vaz I.S.Jr."/>
            <person name="Oliveira P.L."/>
            <person name="Ribeiro J.M."/>
        </authorList>
    </citation>
    <scope>NUCLEOTIDE SEQUENCE</scope>
    <source>
        <strain evidence="2">Porto Alegre</strain>
    </source>
</reference>
<accession>A0A6M2DB06</accession>
<proteinExistence type="predicted"/>
<evidence type="ECO:0000313" key="2">
    <source>
        <dbReference type="EMBL" id="NOV43299.1"/>
    </source>
</evidence>
<dbReference type="AlphaFoldDB" id="A0A6M2DB06"/>
<name>A0A6M2DB06_RHIMP</name>
<feature type="signal peptide" evidence="1">
    <location>
        <begin position="1"/>
        <end position="15"/>
    </location>
</feature>
<evidence type="ECO:0000256" key="1">
    <source>
        <dbReference type="SAM" id="SignalP"/>
    </source>
</evidence>